<dbReference type="OrthoDB" id="9797417at2"/>
<evidence type="ECO:0000313" key="4">
    <source>
        <dbReference type="Proteomes" id="UP000268016"/>
    </source>
</evidence>
<feature type="compositionally biased region" description="Basic and acidic residues" evidence="1">
    <location>
        <begin position="241"/>
        <end position="257"/>
    </location>
</feature>
<feature type="compositionally biased region" description="Pro residues" evidence="1">
    <location>
        <begin position="157"/>
        <end position="167"/>
    </location>
</feature>
<dbReference type="Gene3D" id="3.40.630.30">
    <property type="match status" value="1"/>
</dbReference>
<keyword evidence="3" id="KW-0808">Transferase</keyword>
<name>A0A3N2R4X4_9RHOB</name>
<feature type="compositionally biased region" description="Pro residues" evidence="1">
    <location>
        <begin position="195"/>
        <end position="206"/>
    </location>
</feature>
<proteinExistence type="predicted"/>
<evidence type="ECO:0000259" key="2">
    <source>
        <dbReference type="PROSITE" id="PS51186"/>
    </source>
</evidence>
<protein>
    <submittedName>
        <fullName evidence="3">GNAT family N-acetyltransferase</fullName>
    </submittedName>
</protein>
<dbReference type="PROSITE" id="PS51186">
    <property type="entry name" value="GNAT"/>
    <property type="match status" value="1"/>
</dbReference>
<evidence type="ECO:0000256" key="1">
    <source>
        <dbReference type="SAM" id="MobiDB-lite"/>
    </source>
</evidence>
<feature type="region of interest" description="Disordered" evidence="1">
    <location>
        <begin position="140"/>
        <end position="257"/>
    </location>
</feature>
<dbReference type="Proteomes" id="UP000268016">
    <property type="component" value="Unassembled WGS sequence"/>
</dbReference>
<keyword evidence="4" id="KW-1185">Reference proteome</keyword>
<gene>
    <name evidence="3" type="ORF">EAT49_08690</name>
</gene>
<dbReference type="CDD" id="cd04301">
    <property type="entry name" value="NAT_SF"/>
    <property type="match status" value="1"/>
</dbReference>
<dbReference type="EMBL" id="RDRB01000004">
    <property type="protein sequence ID" value="ROU02411.1"/>
    <property type="molecule type" value="Genomic_DNA"/>
</dbReference>
<comment type="caution">
    <text evidence="3">The sequence shown here is derived from an EMBL/GenBank/DDBJ whole genome shotgun (WGS) entry which is preliminary data.</text>
</comment>
<evidence type="ECO:0000313" key="3">
    <source>
        <dbReference type="EMBL" id="ROU02411.1"/>
    </source>
</evidence>
<dbReference type="InterPro" id="IPR016181">
    <property type="entry name" value="Acyl_CoA_acyltransferase"/>
</dbReference>
<dbReference type="GO" id="GO:0016747">
    <property type="term" value="F:acyltransferase activity, transferring groups other than amino-acyl groups"/>
    <property type="evidence" value="ECO:0007669"/>
    <property type="project" value="InterPro"/>
</dbReference>
<dbReference type="InterPro" id="IPR000182">
    <property type="entry name" value="GNAT_dom"/>
</dbReference>
<feature type="domain" description="N-acetyltransferase" evidence="2">
    <location>
        <begin position="5"/>
        <end position="143"/>
    </location>
</feature>
<sequence>MTAARALRAAIPADAPAIAAILSDWIDGTPWMPRLHTREEDLGFIGGEVATGGATVALLNATVAGFSILRDRWLSCLYVAAPARGCGLGSSLLQQAQARGPLSLWCFQANEPALAFYRRHGLTETARTDGADNAERLPDIRLESPGLPGPGHASPKVPGPLIAPPPHFSGRRYSGGSGGQRPPAGGAAGGGGAPRGPPRGPPPHPPWLRGAWGAPRAPPRPPAGGRPVPRTPWGIFQARKVGGEARPVSREAQDRGR</sequence>
<dbReference type="Pfam" id="PF00583">
    <property type="entry name" value="Acetyltransf_1"/>
    <property type="match status" value="1"/>
</dbReference>
<accession>A0A3N2R4X4</accession>
<dbReference type="AlphaFoldDB" id="A0A3N2R4X4"/>
<dbReference type="SUPFAM" id="SSF55729">
    <property type="entry name" value="Acyl-CoA N-acyltransferases (Nat)"/>
    <property type="match status" value="1"/>
</dbReference>
<organism evidence="3 4">
    <name type="scientific">Histidinibacterium lentulum</name>
    <dbReference type="NCBI Taxonomy" id="2480588"/>
    <lineage>
        <taxon>Bacteria</taxon>
        <taxon>Pseudomonadati</taxon>
        <taxon>Pseudomonadota</taxon>
        <taxon>Alphaproteobacteria</taxon>
        <taxon>Rhodobacterales</taxon>
        <taxon>Paracoccaceae</taxon>
        <taxon>Histidinibacterium</taxon>
    </lineage>
</organism>
<reference evidence="3 4" key="1">
    <citation type="submission" date="2018-10" db="EMBL/GenBank/DDBJ databases">
        <title>Histidinibacterium lentulum gen. nov., sp. nov., a marine bacterium from the culture broth of Picochlorum sp. 122.</title>
        <authorList>
            <person name="Wang G."/>
        </authorList>
    </citation>
    <scope>NUCLEOTIDE SEQUENCE [LARGE SCALE GENOMIC DNA]</scope>
    <source>
        <strain evidence="3 4">B17</strain>
    </source>
</reference>